<dbReference type="GO" id="GO:0005886">
    <property type="term" value="C:plasma membrane"/>
    <property type="evidence" value="ECO:0007669"/>
    <property type="project" value="UniProtKB-SubCell"/>
</dbReference>
<dbReference type="InterPro" id="IPR006726">
    <property type="entry name" value="PHBA_efflux_AaeB/fusaric-R"/>
</dbReference>
<evidence type="ECO:0000256" key="3">
    <source>
        <dbReference type="ARBA" id="ARBA00022475"/>
    </source>
</evidence>
<dbReference type="EMBL" id="JXMS01000023">
    <property type="protein sequence ID" value="OBQ46479.1"/>
    <property type="molecule type" value="Genomic_DNA"/>
</dbReference>
<keyword evidence="3" id="KW-1003">Cell membrane</keyword>
<feature type="coiled-coil region" evidence="7">
    <location>
        <begin position="652"/>
        <end position="679"/>
    </location>
</feature>
<feature type="transmembrane region" description="Helical" evidence="8">
    <location>
        <begin position="621"/>
        <end position="643"/>
    </location>
</feature>
<keyword evidence="10" id="KW-1185">Reference proteome</keyword>
<evidence type="ECO:0000256" key="6">
    <source>
        <dbReference type="ARBA" id="ARBA00023136"/>
    </source>
</evidence>
<feature type="transmembrane region" description="Helical" evidence="8">
    <location>
        <begin position="83"/>
        <end position="100"/>
    </location>
</feature>
<feature type="transmembrane region" description="Helical" evidence="8">
    <location>
        <begin position="438"/>
        <end position="457"/>
    </location>
</feature>
<keyword evidence="2" id="KW-0813">Transport</keyword>
<evidence type="ECO:0000256" key="8">
    <source>
        <dbReference type="SAM" id="Phobius"/>
    </source>
</evidence>
<keyword evidence="6 8" id="KW-0472">Membrane</keyword>
<gene>
    <name evidence="9" type="ORF">SP90_12320</name>
</gene>
<dbReference type="STRING" id="1560234.SP90_12320"/>
<evidence type="ECO:0000256" key="7">
    <source>
        <dbReference type="SAM" id="Coils"/>
    </source>
</evidence>
<feature type="transmembrane region" description="Helical" evidence="8">
    <location>
        <begin position="589"/>
        <end position="609"/>
    </location>
</feature>
<dbReference type="Pfam" id="PF04632">
    <property type="entry name" value="FUSC"/>
    <property type="match status" value="1"/>
</dbReference>
<evidence type="ECO:0000256" key="4">
    <source>
        <dbReference type="ARBA" id="ARBA00022692"/>
    </source>
</evidence>
<feature type="transmembrane region" description="Helical" evidence="8">
    <location>
        <begin position="361"/>
        <end position="381"/>
    </location>
</feature>
<keyword evidence="4 8" id="KW-0812">Transmembrane</keyword>
<evidence type="ECO:0000313" key="9">
    <source>
        <dbReference type="EMBL" id="OBQ46479.1"/>
    </source>
</evidence>
<organism evidence="9 10">
    <name type="scientific">Halodesulfovibrio spirochaetisodalis</name>
    <dbReference type="NCBI Taxonomy" id="1560234"/>
    <lineage>
        <taxon>Bacteria</taxon>
        <taxon>Pseudomonadati</taxon>
        <taxon>Thermodesulfobacteriota</taxon>
        <taxon>Desulfovibrionia</taxon>
        <taxon>Desulfovibrionales</taxon>
        <taxon>Desulfovibrionaceae</taxon>
        <taxon>Halodesulfovibrio</taxon>
    </lineage>
</organism>
<comment type="caution">
    <text evidence="9">The sequence shown here is derived from an EMBL/GenBank/DDBJ whole genome shotgun (WGS) entry which is preliminary data.</text>
</comment>
<evidence type="ECO:0000256" key="2">
    <source>
        <dbReference type="ARBA" id="ARBA00022448"/>
    </source>
</evidence>
<evidence type="ECO:0000313" key="10">
    <source>
        <dbReference type="Proteomes" id="UP000091979"/>
    </source>
</evidence>
<keyword evidence="7" id="KW-0175">Coiled coil</keyword>
<protein>
    <recommendedName>
        <fullName evidence="11">Integral membrane protein YccS N-terminal domain-containing protein</fullName>
    </recommendedName>
</protein>
<comment type="subcellular location">
    <subcellularLocation>
        <location evidence="1">Cell membrane</location>
        <topology evidence="1">Multi-pass membrane protein</topology>
    </subcellularLocation>
</comment>
<evidence type="ECO:0000256" key="5">
    <source>
        <dbReference type="ARBA" id="ARBA00022989"/>
    </source>
</evidence>
<evidence type="ECO:0000256" key="1">
    <source>
        <dbReference type="ARBA" id="ARBA00004651"/>
    </source>
</evidence>
<proteinExistence type="predicted"/>
<dbReference type="PANTHER" id="PTHR30509">
    <property type="entry name" value="P-HYDROXYBENZOIC ACID EFFLUX PUMP SUBUNIT-RELATED"/>
    <property type="match status" value="1"/>
</dbReference>
<feature type="transmembrane region" description="Helical" evidence="8">
    <location>
        <begin position="414"/>
        <end position="432"/>
    </location>
</feature>
<dbReference type="OrthoDB" id="6538131at2"/>
<feature type="transmembrane region" description="Helical" evidence="8">
    <location>
        <begin position="14"/>
        <end position="32"/>
    </location>
</feature>
<dbReference type="PATRIC" id="fig|1560234.3.peg.1562"/>
<name>A0A1B7XAT4_9BACT</name>
<accession>A0A1B7XAT4</accession>
<dbReference type="RefSeq" id="WP_066856657.1">
    <property type="nucleotide sequence ID" value="NZ_JXMS01000023.1"/>
</dbReference>
<feature type="transmembrane region" description="Helical" evidence="8">
    <location>
        <begin position="53"/>
        <end position="77"/>
    </location>
</feature>
<feature type="transmembrane region" description="Helical" evidence="8">
    <location>
        <begin position="490"/>
        <end position="510"/>
    </location>
</feature>
<sequence length="722" mass="83009">MLSEQLLQRIIDSLKPAIAIVIAFGIALYLDLQKPYWAPMAIIVTNYSTEGQFIKRVLLSIPGTLLGGILAVIVFSMLPQQPILLGIVLVLMIGTSAFLYNIFPTNGFFFFSVVLVSLLAITSSVPDYSKVFTIALARTEETCIGVFVYGIVTILLWRKKSLPVLQSQVNSLMTLNGELLGEVQKEKSKLDEDKIFQTQIKIYKTVKSAQQFINYASMDTYQAWMNKKYWLTLVFYLDRISALQLSWGWLSSPIHKHYVNTALPRLQRELTELTESFTKIEEYARFVKLPKRLIRDQTFFEKLPPSRQAQVITTQRIFNLFAKNIHTIQEYYRFLFSDNPRSDRPELQIIRAPFFIGRKPFIVALQCMLNYSLVLIIWYYIYPTGSYSGTFLTLGAVFALLKMMPSSHTPLRDFLFTCLGALLALVVFVPIVPHLTSYTELGFVIGCYVFLVSFVFYKPAFGIAKMMSLVGWFAFPHYANVQQYDFQSMLSIALTLILAFGISSLVEYIIQSPNPKYHFIKRRTFFFNQLASILKFLQKNVMVADSNNLDKSIKREIIKLNMIPASLQENLEQLCRGRIKDEKGVVQEFIYLSHITATFLEIIQSILFLGQKNYPESFKKLAPLIAHWFELIQTFLITVTVSYSASALHDFENELRLRVKDIAEEVKKLKTQIDKEDINVSLTESEYLFLLPKAISRFSELIIKTIISSNKIDGKEWKNARF</sequence>
<evidence type="ECO:0008006" key="11">
    <source>
        <dbReference type="Google" id="ProtNLM"/>
    </source>
</evidence>
<dbReference type="PANTHER" id="PTHR30509:SF9">
    <property type="entry name" value="MULTIDRUG RESISTANCE PROTEIN MDTO"/>
    <property type="match status" value="1"/>
</dbReference>
<dbReference type="AlphaFoldDB" id="A0A1B7XAT4"/>
<keyword evidence="5 8" id="KW-1133">Transmembrane helix</keyword>
<feature type="transmembrane region" description="Helical" evidence="8">
    <location>
        <begin position="107"/>
        <end position="125"/>
    </location>
</feature>
<feature type="transmembrane region" description="Helical" evidence="8">
    <location>
        <begin position="131"/>
        <end position="157"/>
    </location>
</feature>
<dbReference type="Proteomes" id="UP000091979">
    <property type="component" value="Unassembled WGS sequence"/>
</dbReference>
<dbReference type="GO" id="GO:0022857">
    <property type="term" value="F:transmembrane transporter activity"/>
    <property type="evidence" value="ECO:0007669"/>
    <property type="project" value="InterPro"/>
</dbReference>
<reference evidence="9 10" key="1">
    <citation type="submission" date="2015-01" db="EMBL/GenBank/DDBJ databases">
        <title>Desulfovibrio sp. JC271 draft genome sequence.</title>
        <authorList>
            <person name="Shivani Y."/>
            <person name="Subhash Y."/>
            <person name="Sasikala C."/>
            <person name="Ramana C.V."/>
        </authorList>
    </citation>
    <scope>NUCLEOTIDE SEQUENCE [LARGE SCALE GENOMIC DNA]</scope>
    <source>
        <strain evidence="9 10">JC271</strain>
    </source>
</reference>